<evidence type="ECO:0000313" key="3">
    <source>
        <dbReference type="EMBL" id="MFC0524649.1"/>
    </source>
</evidence>
<keyword evidence="1" id="KW-1133">Transmembrane helix</keyword>
<name>A0ABV6LQG4_9BACI</name>
<feature type="transmembrane region" description="Helical" evidence="1">
    <location>
        <begin position="12"/>
        <end position="29"/>
    </location>
</feature>
<gene>
    <name evidence="3" type="ORF">ACFFGV_13815</name>
</gene>
<dbReference type="EMBL" id="JBHLTP010000011">
    <property type="protein sequence ID" value="MFC0524649.1"/>
    <property type="molecule type" value="Genomic_DNA"/>
</dbReference>
<dbReference type="InterPro" id="IPR029016">
    <property type="entry name" value="GAF-like_dom_sf"/>
</dbReference>
<proteinExistence type="predicted"/>
<protein>
    <submittedName>
        <fullName evidence="3">GAF domain-containing protein</fullName>
    </submittedName>
</protein>
<evidence type="ECO:0000256" key="1">
    <source>
        <dbReference type="SAM" id="Phobius"/>
    </source>
</evidence>
<dbReference type="RefSeq" id="WP_377348827.1">
    <property type="nucleotide sequence ID" value="NZ_JBHLTP010000011.1"/>
</dbReference>
<dbReference type="Gene3D" id="3.30.450.40">
    <property type="match status" value="1"/>
</dbReference>
<organism evidence="3 4">
    <name type="scientific">Pontibacillus salicampi</name>
    <dbReference type="NCBI Taxonomy" id="1449801"/>
    <lineage>
        <taxon>Bacteria</taxon>
        <taxon>Bacillati</taxon>
        <taxon>Bacillota</taxon>
        <taxon>Bacilli</taxon>
        <taxon>Bacillales</taxon>
        <taxon>Bacillaceae</taxon>
        <taxon>Pontibacillus</taxon>
    </lineage>
</organism>
<feature type="domain" description="GAF" evidence="2">
    <location>
        <begin position="170"/>
        <end position="294"/>
    </location>
</feature>
<feature type="transmembrane region" description="Helical" evidence="1">
    <location>
        <begin position="90"/>
        <end position="109"/>
    </location>
</feature>
<dbReference type="InterPro" id="IPR003018">
    <property type="entry name" value="GAF"/>
</dbReference>
<feature type="transmembrane region" description="Helical" evidence="1">
    <location>
        <begin position="41"/>
        <end position="70"/>
    </location>
</feature>
<evidence type="ECO:0000259" key="2">
    <source>
        <dbReference type="Pfam" id="PF13492"/>
    </source>
</evidence>
<dbReference type="Pfam" id="PF13492">
    <property type="entry name" value="GAF_3"/>
    <property type="match status" value="1"/>
</dbReference>
<dbReference type="SUPFAM" id="SSF55781">
    <property type="entry name" value="GAF domain-like"/>
    <property type="match status" value="1"/>
</dbReference>
<accession>A0ABV6LQG4</accession>
<comment type="caution">
    <text evidence="3">The sequence shown here is derived from an EMBL/GenBank/DDBJ whole genome shotgun (WGS) entry which is preliminary data.</text>
</comment>
<keyword evidence="4" id="KW-1185">Reference proteome</keyword>
<keyword evidence="1" id="KW-0472">Membrane</keyword>
<reference evidence="3 4" key="1">
    <citation type="submission" date="2024-09" db="EMBL/GenBank/DDBJ databases">
        <authorList>
            <person name="Sun Q."/>
            <person name="Mori K."/>
        </authorList>
    </citation>
    <scope>NUCLEOTIDE SEQUENCE [LARGE SCALE GENOMIC DNA]</scope>
    <source>
        <strain evidence="3 4">NCAIM B.02529</strain>
    </source>
</reference>
<keyword evidence="1" id="KW-0812">Transmembrane</keyword>
<dbReference type="Proteomes" id="UP001589836">
    <property type="component" value="Unassembled WGS sequence"/>
</dbReference>
<sequence>MFYTQSSTMRKIVELFLLIIVMAAIDPLLNIKLSEWDIRPFFFFILLFSLRYGLYIGVLSFLLVSLYRIGSLYIAGDDVLLLFYNTSEQAWFFIHLLTAIVCGLYSTSFRERYESLHYRFQETDDENQELTETITMLEHSHKRMQEKVLDSEHSLNRIFQIGLRLDQPSPELVRNEAINVLSELFRAETLGLYHVDSSKKSLRLRLRKGEAEHLPQTIFTEGDSHIYQRMLTQKTIILRTVEDEAEAPVLVGPIVSQDEVTEAIVIHQIDFAKLTSHELQIMSLILEWTATRINRANSQMQQQERNSMYPGTRMYKHEAFSSLVTQQEKRKEEFDIPYSILEIPFYTSVDVSLVETEIILRTRLRELDIIAYNHSTSTFYFLLPGTNQENAVIVRERIKALLQEKDGMYVS</sequence>
<evidence type="ECO:0000313" key="4">
    <source>
        <dbReference type="Proteomes" id="UP001589836"/>
    </source>
</evidence>